<dbReference type="Pfam" id="PF01494">
    <property type="entry name" value="FAD_binding_3"/>
    <property type="match status" value="1"/>
</dbReference>
<keyword evidence="2" id="KW-0285">Flavoprotein</keyword>
<keyword evidence="9" id="KW-1185">Reference proteome</keyword>
<evidence type="ECO:0000256" key="5">
    <source>
        <dbReference type="ARBA" id="ARBA00023033"/>
    </source>
</evidence>
<dbReference type="SUPFAM" id="SSF51905">
    <property type="entry name" value="FAD/NAD(P)-binding domain"/>
    <property type="match status" value="1"/>
</dbReference>
<dbReference type="Proteomes" id="UP001244011">
    <property type="component" value="Unassembled WGS sequence"/>
</dbReference>
<proteinExistence type="inferred from homology"/>
<keyword evidence="5" id="KW-0503">Monooxygenase</keyword>
<evidence type="ECO:0000256" key="3">
    <source>
        <dbReference type="ARBA" id="ARBA00022827"/>
    </source>
</evidence>
<evidence type="ECO:0000313" key="8">
    <source>
        <dbReference type="EMBL" id="KAK1765186.1"/>
    </source>
</evidence>
<sequence>MAAEKKSGSSLEIIIVGAGIGGLTAAVGLREQGHRVTIFERSQLAQETGAAIHLAPNCHGILRRLGIFPESFGANPLNGIVEYDYLGTLRKDIDLTEALKIWQHPWVLSHRVQLHNELKRVATAATGKGSPAVLKTSSCVTDVDTSTGTITLEDGSTFSGDLIIGADGVSSATRKALVGDDIKPFGSGKSAFRFLIPGQKVRENEVTRPFACREGRMIMWFGVDRRLVMYPCSNNTTMNFVAIHPSELSASKGDGFDRGGSKETLLDIYREFGPAVQALLGMVETSSLKVWTLLDMEQLPTWTKGKLALVGDAAHPFLPHQGQGGGIAIEDAASICALFPSGTPKDEVAARLALYEKIRMERAQKIQEFTRFAGADLDDERRGKFNIMEFTNYNFGHDEWHNTTQHLKQWLWSRNGSPYLRQPISFGPMTSPRQDHYGRLVPSQDARFTTHSIRFKTSTTYLQTLFPSTAFSFAYPGTKAEATFLCTELDNLGWLGGSGYNFFGLWIHGVQYTKRDGSTLFGSFLPVLFESLSDPITTGREELGMPKLFADIRVTRSEKASRIVCSWRGATFVDMELGGQDEEQKVSSSPVNGTTTTEPQAGTGTTNPLTQQQPPDHGLFIYRYVPAVGKKGVADAEYAVFVSKDKTTTPRVVERTLPARAVDSRIDVRAGDWKSLPTLHHVASALSEVPVYEILEAKTEEGHGVEDLSQAERIE</sequence>
<dbReference type="InterPro" id="IPR010451">
    <property type="entry name" value="Acetoacetate_decarboxylase"/>
</dbReference>
<dbReference type="GeneID" id="85315678"/>
<comment type="caution">
    <text evidence="8">The sequence shown here is derived from an EMBL/GenBank/DDBJ whole genome shotgun (WGS) entry which is preliminary data.</text>
</comment>
<dbReference type="EMBL" id="MU839016">
    <property type="protein sequence ID" value="KAK1765186.1"/>
    <property type="molecule type" value="Genomic_DNA"/>
</dbReference>
<gene>
    <name evidence="8" type="ORF">QBC33DRAFT_612556</name>
</gene>
<dbReference type="PRINTS" id="PR00420">
    <property type="entry name" value="RNGMNOXGNASE"/>
</dbReference>
<dbReference type="InterPro" id="IPR002938">
    <property type="entry name" value="FAD-bd"/>
</dbReference>
<evidence type="ECO:0000256" key="2">
    <source>
        <dbReference type="ARBA" id="ARBA00022630"/>
    </source>
</evidence>
<comment type="similarity">
    <text evidence="1">Belongs to the paxM FAD-dependent monooxygenase family.</text>
</comment>
<dbReference type="PANTHER" id="PTHR13789:SF261">
    <property type="entry name" value="HYDROXYLASE, PUTATIVE (AFU_ORTHOLOGUE AFUA_7G00590)-RELATED"/>
    <property type="match status" value="1"/>
</dbReference>
<evidence type="ECO:0000259" key="7">
    <source>
        <dbReference type="Pfam" id="PF01494"/>
    </source>
</evidence>
<accession>A0AAJ0C007</accession>
<evidence type="ECO:0000256" key="6">
    <source>
        <dbReference type="SAM" id="MobiDB-lite"/>
    </source>
</evidence>
<name>A0AAJ0C007_9PEZI</name>
<protein>
    <recommendedName>
        <fullName evidence="7">FAD-binding domain-containing protein</fullName>
    </recommendedName>
</protein>
<dbReference type="InterPro" id="IPR050493">
    <property type="entry name" value="FAD-dep_Monooxygenase_BioMet"/>
</dbReference>
<keyword evidence="4" id="KW-0560">Oxidoreductase</keyword>
<dbReference type="PANTHER" id="PTHR13789">
    <property type="entry name" value="MONOOXYGENASE"/>
    <property type="match status" value="1"/>
</dbReference>
<dbReference type="GO" id="GO:0004497">
    <property type="term" value="F:monooxygenase activity"/>
    <property type="evidence" value="ECO:0007669"/>
    <property type="project" value="UniProtKB-KW"/>
</dbReference>
<feature type="domain" description="FAD-binding" evidence="7">
    <location>
        <begin position="12"/>
        <end position="369"/>
    </location>
</feature>
<dbReference type="InterPro" id="IPR036188">
    <property type="entry name" value="FAD/NAD-bd_sf"/>
</dbReference>
<keyword evidence="3" id="KW-0274">FAD</keyword>
<dbReference type="InterPro" id="IPR023375">
    <property type="entry name" value="ADC_dom_sf"/>
</dbReference>
<dbReference type="Gene3D" id="2.40.400.10">
    <property type="entry name" value="Acetoacetate decarboxylase-like"/>
    <property type="match status" value="1"/>
</dbReference>
<evidence type="ECO:0000313" key="9">
    <source>
        <dbReference type="Proteomes" id="UP001244011"/>
    </source>
</evidence>
<dbReference type="GO" id="GO:0071949">
    <property type="term" value="F:FAD binding"/>
    <property type="evidence" value="ECO:0007669"/>
    <property type="project" value="InterPro"/>
</dbReference>
<feature type="compositionally biased region" description="Low complexity" evidence="6">
    <location>
        <begin position="593"/>
        <end position="606"/>
    </location>
</feature>
<dbReference type="SUPFAM" id="SSF160104">
    <property type="entry name" value="Acetoacetate decarboxylase-like"/>
    <property type="match status" value="1"/>
</dbReference>
<organism evidence="8 9">
    <name type="scientific">Phialemonium atrogriseum</name>
    <dbReference type="NCBI Taxonomy" id="1093897"/>
    <lineage>
        <taxon>Eukaryota</taxon>
        <taxon>Fungi</taxon>
        <taxon>Dikarya</taxon>
        <taxon>Ascomycota</taxon>
        <taxon>Pezizomycotina</taxon>
        <taxon>Sordariomycetes</taxon>
        <taxon>Sordariomycetidae</taxon>
        <taxon>Cephalothecales</taxon>
        <taxon>Cephalothecaceae</taxon>
        <taxon>Phialemonium</taxon>
    </lineage>
</organism>
<dbReference type="RefSeq" id="XP_060281399.1">
    <property type="nucleotide sequence ID" value="XM_060432491.1"/>
</dbReference>
<dbReference type="Gene3D" id="3.50.50.60">
    <property type="entry name" value="FAD/NAD(P)-binding domain"/>
    <property type="match status" value="1"/>
</dbReference>
<evidence type="ECO:0000256" key="4">
    <source>
        <dbReference type="ARBA" id="ARBA00023002"/>
    </source>
</evidence>
<dbReference type="SUPFAM" id="SSF54373">
    <property type="entry name" value="FAD-linked reductases, C-terminal domain"/>
    <property type="match status" value="1"/>
</dbReference>
<dbReference type="GO" id="GO:0016829">
    <property type="term" value="F:lyase activity"/>
    <property type="evidence" value="ECO:0007669"/>
    <property type="project" value="InterPro"/>
</dbReference>
<dbReference type="Pfam" id="PF06314">
    <property type="entry name" value="ADC"/>
    <property type="match status" value="1"/>
</dbReference>
<evidence type="ECO:0000256" key="1">
    <source>
        <dbReference type="ARBA" id="ARBA00007992"/>
    </source>
</evidence>
<feature type="region of interest" description="Disordered" evidence="6">
    <location>
        <begin position="578"/>
        <end position="613"/>
    </location>
</feature>
<dbReference type="AlphaFoldDB" id="A0AAJ0C007"/>
<reference evidence="8" key="1">
    <citation type="submission" date="2023-06" db="EMBL/GenBank/DDBJ databases">
        <title>Genome-scale phylogeny and comparative genomics of the fungal order Sordariales.</title>
        <authorList>
            <consortium name="Lawrence Berkeley National Laboratory"/>
            <person name="Hensen N."/>
            <person name="Bonometti L."/>
            <person name="Westerberg I."/>
            <person name="Brannstrom I.O."/>
            <person name="Guillou S."/>
            <person name="Cros-Aarteil S."/>
            <person name="Calhoun S."/>
            <person name="Haridas S."/>
            <person name="Kuo A."/>
            <person name="Mondo S."/>
            <person name="Pangilinan J."/>
            <person name="Riley R."/>
            <person name="Labutti K."/>
            <person name="Andreopoulos B."/>
            <person name="Lipzen A."/>
            <person name="Chen C."/>
            <person name="Yanf M."/>
            <person name="Daum C."/>
            <person name="Ng V."/>
            <person name="Clum A."/>
            <person name="Steindorff A."/>
            <person name="Ohm R."/>
            <person name="Martin F."/>
            <person name="Silar P."/>
            <person name="Natvig D."/>
            <person name="Lalanne C."/>
            <person name="Gautier V."/>
            <person name="Ament-Velasquez S.L."/>
            <person name="Kruys A."/>
            <person name="Hutchinson M.I."/>
            <person name="Powell A.J."/>
            <person name="Barry K."/>
            <person name="Miller A.N."/>
            <person name="Grigoriev I.V."/>
            <person name="Debuchy R."/>
            <person name="Gladieux P."/>
            <person name="Thoren M.H."/>
            <person name="Johannesson H."/>
        </authorList>
    </citation>
    <scope>NUCLEOTIDE SEQUENCE</scope>
    <source>
        <strain evidence="8">8032-3</strain>
    </source>
</reference>